<dbReference type="PROSITE" id="PS00737">
    <property type="entry name" value="THIOLASE_2"/>
    <property type="match status" value="1"/>
</dbReference>
<evidence type="ECO:0000256" key="5">
    <source>
        <dbReference type="RuleBase" id="RU003557"/>
    </source>
</evidence>
<protein>
    <submittedName>
        <fullName evidence="8">Acetyl-CoA acetyltransferase</fullName>
        <ecNumber evidence="8">2.3.1.9</ecNumber>
    </submittedName>
</protein>
<dbReference type="AlphaFoldDB" id="A0A0K2G6M4"/>
<feature type="domain" description="Thiolase C-terminal" evidence="7">
    <location>
        <begin position="273"/>
        <end position="394"/>
    </location>
</feature>
<dbReference type="InterPro" id="IPR016039">
    <property type="entry name" value="Thiolase-like"/>
</dbReference>
<gene>
    <name evidence="8" type="primary">atoB</name>
    <name evidence="8" type="ORF">NITMOv2_0057</name>
</gene>
<dbReference type="SUPFAM" id="SSF53901">
    <property type="entry name" value="Thiolase-like"/>
    <property type="match status" value="2"/>
</dbReference>
<dbReference type="Pfam" id="PF00108">
    <property type="entry name" value="Thiolase_N"/>
    <property type="match status" value="1"/>
</dbReference>
<dbReference type="InterPro" id="IPR020615">
    <property type="entry name" value="Thiolase_acyl_enz_int_AS"/>
</dbReference>
<feature type="active site" description="Acyl-thioester intermediate" evidence="4">
    <location>
        <position position="91"/>
    </location>
</feature>
<comment type="similarity">
    <text evidence="1 5">Belongs to the thiolase-like superfamily. Thiolase family.</text>
</comment>
<reference evidence="8 9" key="1">
    <citation type="journal article" date="2015" name="Proc. Natl. Acad. Sci. U.S.A.">
        <title>Expanded metabolic versatility of ubiquitous nitrite-oxidizing bacteria from the genus Nitrospira.</title>
        <authorList>
            <person name="Koch H."/>
            <person name="Lucker S."/>
            <person name="Albertsen M."/>
            <person name="Kitzinger K."/>
            <person name="Herbold C."/>
            <person name="Spieck E."/>
            <person name="Nielsen P.H."/>
            <person name="Wagner M."/>
            <person name="Daims H."/>
        </authorList>
    </citation>
    <scope>NUCLEOTIDE SEQUENCE [LARGE SCALE GENOMIC DNA]</scope>
    <source>
        <strain evidence="8 9">NSP M-1</strain>
    </source>
</reference>
<dbReference type="Gene3D" id="3.40.47.10">
    <property type="match status" value="2"/>
</dbReference>
<dbReference type="STRING" id="42253.NITMOv2_0057"/>
<dbReference type="NCBIfam" id="TIGR01930">
    <property type="entry name" value="AcCoA-C-Actrans"/>
    <property type="match status" value="1"/>
</dbReference>
<evidence type="ECO:0000256" key="2">
    <source>
        <dbReference type="ARBA" id="ARBA00022679"/>
    </source>
</evidence>
<dbReference type="InterPro" id="IPR020617">
    <property type="entry name" value="Thiolase_C"/>
</dbReference>
<evidence type="ECO:0000313" key="9">
    <source>
        <dbReference type="Proteomes" id="UP000069205"/>
    </source>
</evidence>
<keyword evidence="2 5" id="KW-0808">Transferase</keyword>
<dbReference type="EC" id="2.3.1.9" evidence="8"/>
<evidence type="ECO:0000259" key="6">
    <source>
        <dbReference type="Pfam" id="PF00108"/>
    </source>
</evidence>
<accession>A0A0K2G6M4</accession>
<dbReference type="GO" id="GO:0003985">
    <property type="term" value="F:acetyl-CoA C-acetyltransferase activity"/>
    <property type="evidence" value="ECO:0007669"/>
    <property type="project" value="UniProtKB-EC"/>
</dbReference>
<dbReference type="OrthoDB" id="9764892at2"/>
<dbReference type="PATRIC" id="fig|42253.5.peg.59"/>
<dbReference type="PIRSF" id="PIRSF000429">
    <property type="entry name" value="Ac-CoA_Ac_transf"/>
    <property type="match status" value="1"/>
</dbReference>
<dbReference type="PROSITE" id="PS00098">
    <property type="entry name" value="THIOLASE_1"/>
    <property type="match status" value="1"/>
</dbReference>
<keyword evidence="3 5" id="KW-0012">Acyltransferase</keyword>
<dbReference type="InterPro" id="IPR020613">
    <property type="entry name" value="Thiolase_CS"/>
</dbReference>
<dbReference type="KEGG" id="nmv:NITMOv2_0057"/>
<evidence type="ECO:0000256" key="3">
    <source>
        <dbReference type="ARBA" id="ARBA00023315"/>
    </source>
</evidence>
<proteinExistence type="inferred from homology"/>
<feature type="domain" description="Thiolase N-terminal" evidence="6">
    <location>
        <begin position="8"/>
        <end position="264"/>
    </location>
</feature>
<evidence type="ECO:0000256" key="1">
    <source>
        <dbReference type="ARBA" id="ARBA00010982"/>
    </source>
</evidence>
<dbReference type="Pfam" id="PF02803">
    <property type="entry name" value="Thiolase_C"/>
    <property type="match status" value="1"/>
</dbReference>
<evidence type="ECO:0000313" key="8">
    <source>
        <dbReference type="EMBL" id="ALA56499.1"/>
    </source>
</evidence>
<dbReference type="InterPro" id="IPR002155">
    <property type="entry name" value="Thiolase"/>
</dbReference>
<dbReference type="EMBL" id="CP011801">
    <property type="protein sequence ID" value="ALA56499.1"/>
    <property type="molecule type" value="Genomic_DNA"/>
</dbReference>
<dbReference type="Proteomes" id="UP000069205">
    <property type="component" value="Chromosome"/>
</dbReference>
<sequence length="398" mass="41364">MSAPQTSVIVSAVRTPMGAFNGAFSAVPATKLGSLAIAEALKRIHLPADRVEAVYMGCAISAGLGQAPARQASIGAGIPCSVGAVTVNKVCGSSIQTVIMAAQAIALGEAGIVVAGGMENMTCAPYLLEKARQGYRLGHAELVDSLIKDGLWDVYNDFHMGDGGELCAAKYRLTRREVDDFALESYRRAREAIATGAFKPEIVPVEVPQRKGPPVTVVDDEEPNRVDLKKMRDLKPAFQENGILTVGNSPSCNDGAAALVVMAEAEAARLGLAPLARIVGYAGAALAPEWFTIAPVEAIKLVLKKTGLTIGDIDLFEINEAFSAVSLAINRELGLDTKKVNVNGGAVALGHPIGATGARILTTLVHAMNARGARRGLASLCIGGGEALAIIVERGYAG</sequence>
<dbReference type="InterPro" id="IPR020610">
    <property type="entry name" value="Thiolase_AS"/>
</dbReference>
<evidence type="ECO:0000259" key="7">
    <source>
        <dbReference type="Pfam" id="PF02803"/>
    </source>
</evidence>
<feature type="active site" description="Proton acceptor" evidence="4">
    <location>
        <position position="381"/>
    </location>
</feature>
<dbReference type="PROSITE" id="PS00099">
    <property type="entry name" value="THIOLASE_3"/>
    <property type="match status" value="1"/>
</dbReference>
<dbReference type="InterPro" id="IPR020616">
    <property type="entry name" value="Thiolase_N"/>
</dbReference>
<dbReference type="CDD" id="cd00751">
    <property type="entry name" value="thiolase"/>
    <property type="match status" value="1"/>
</dbReference>
<dbReference type="PANTHER" id="PTHR18919">
    <property type="entry name" value="ACETYL-COA C-ACYLTRANSFERASE"/>
    <property type="match status" value="1"/>
</dbReference>
<dbReference type="PANTHER" id="PTHR18919:SF138">
    <property type="entry name" value="ACETYL-COA C-ACETYLTRANSFERASE"/>
    <property type="match status" value="1"/>
</dbReference>
<organism evidence="8 9">
    <name type="scientific">Nitrospira moscoviensis</name>
    <dbReference type="NCBI Taxonomy" id="42253"/>
    <lineage>
        <taxon>Bacteria</taxon>
        <taxon>Pseudomonadati</taxon>
        <taxon>Nitrospirota</taxon>
        <taxon>Nitrospiria</taxon>
        <taxon>Nitrospirales</taxon>
        <taxon>Nitrospiraceae</taxon>
        <taxon>Nitrospira</taxon>
    </lineage>
</organism>
<evidence type="ECO:0000256" key="4">
    <source>
        <dbReference type="PIRSR" id="PIRSR000429-1"/>
    </source>
</evidence>
<dbReference type="RefSeq" id="WP_083447613.1">
    <property type="nucleotide sequence ID" value="NZ_CP011801.1"/>
</dbReference>
<name>A0A0K2G6M4_NITMO</name>
<feature type="active site" description="Proton acceptor" evidence="4">
    <location>
        <position position="351"/>
    </location>
</feature>
<keyword evidence="9" id="KW-1185">Reference proteome</keyword>
<dbReference type="FunFam" id="3.40.47.10:FF:000010">
    <property type="entry name" value="Acetyl-CoA acetyltransferase (Thiolase)"/>
    <property type="match status" value="1"/>
</dbReference>